<dbReference type="SUPFAM" id="SSF52172">
    <property type="entry name" value="CheY-like"/>
    <property type="match status" value="1"/>
</dbReference>
<protein>
    <recommendedName>
        <fullName evidence="1">Response regulatory domain-containing protein</fullName>
    </recommendedName>
</protein>
<dbReference type="InterPro" id="IPR011006">
    <property type="entry name" value="CheY-like_superfamily"/>
</dbReference>
<dbReference type="PROSITE" id="PS50110">
    <property type="entry name" value="RESPONSE_REGULATORY"/>
    <property type="match status" value="1"/>
</dbReference>
<gene>
    <name evidence="2" type="ORF">S01H1_11038</name>
</gene>
<organism evidence="2">
    <name type="scientific">marine sediment metagenome</name>
    <dbReference type="NCBI Taxonomy" id="412755"/>
    <lineage>
        <taxon>unclassified sequences</taxon>
        <taxon>metagenomes</taxon>
        <taxon>ecological metagenomes</taxon>
    </lineage>
</organism>
<sequence>MIMPEMSGGETYDRMKEINPDIKVLLSSGYSINGQATEILERGCDGFIQKPFTIKELSNAIREVLGS</sequence>
<dbReference type="Gene3D" id="3.40.50.2300">
    <property type="match status" value="1"/>
</dbReference>
<dbReference type="InterPro" id="IPR001789">
    <property type="entry name" value="Sig_transdc_resp-reg_receiver"/>
</dbReference>
<dbReference type="EMBL" id="BARS01005627">
    <property type="protein sequence ID" value="GAF76255.1"/>
    <property type="molecule type" value="Genomic_DNA"/>
</dbReference>
<evidence type="ECO:0000259" key="1">
    <source>
        <dbReference type="PROSITE" id="PS50110"/>
    </source>
</evidence>
<dbReference type="AlphaFoldDB" id="X0TJI3"/>
<reference evidence="2" key="1">
    <citation type="journal article" date="2014" name="Front. Microbiol.">
        <title>High frequency of phylogenetically diverse reductive dehalogenase-homologous genes in deep subseafloor sedimentary metagenomes.</title>
        <authorList>
            <person name="Kawai M."/>
            <person name="Futagami T."/>
            <person name="Toyoda A."/>
            <person name="Takaki Y."/>
            <person name="Nishi S."/>
            <person name="Hori S."/>
            <person name="Arai W."/>
            <person name="Tsubouchi T."/>
            <person name="Morono Y."/>
            <person name="Uchiyama I."/>
            <person name="Ito T."/>
            <person name="Fujiyama A."/>
            <person name="Inagaki F."/>
            <person name="Takami H."/>
        </authorList>
    </citation>
    <scope>NUCLEOTIDE SEQUENCE</scope>
    <source>
        <strain evidence="2">Expedition CK06-06</strain>
    </source>
</reference>
<dbReference type="Pfam" id="PF00072">
    <property type="entry name" value="Response_reg"/>
    <property type="match status" value="1"/>
</dbReference>
<evidence type="ECO:0000313" key="2">
    <source>
        <dbReference type="EMBL" id="GAF76255.1"/>
    </source>
</evidence>
<accession>X0TJI3</accession>
<comment type="caution">
    <text evidence="2">The sequence shown here is derived from an EMBL/GenBank/DDBJ whole genome shotgun (WGS) entry which is preliminary data.</text>
</comment>
<feature type="domain" description="Response regulatory" evidence="1">
    <location>
        <begin position="1"/>
        <end position="65"/>
    </location>
</feature>
<proteinExistence type="predicted"/>
<dbReference type="GO" id="GO:0000160">
    <property type="term" value="P:phosphorelay signal transduction system"/>
    <property type="evidence" value="ECO:0007669"/>
    <property type="project" value="InterPro"/>
</dbReference>
<dbReference type="CDD" id="cd00156">
    <property type="entry name" value="REC"/>
    <property type="match status" value="1"/>
</dbReference>
<name>X0TJI3_9ZZZZ</name>